<dbReference type="InterPro" id="IPR036909">
    <property type="entry name" value="Cyt_c-like_dom_sf"/>
</dbReference>
<evidence type="ECO:0000256" key="2">
    <source>
        <dbReference type="ARBA" id="ARBA00022723"/>
    </source>
</evidence>
<evidence type="ECO:0000256" key="4">
    <source>
        <dbReference type="PROSITE-ProRule" id="PRU00433"/>
    </source>
</evidence>
<feature type="region of interest" description="Disordered" evidence="5">
    <location>
        <begin position="39"/>
        <end position="58"/>
    </location>
</feature>
<dbReference type="PROSITE" id="PS51257">
    <property type="entry name" value="PROKAR_LIPOPROTEIN"/>
    <property type="match status" value="1"/>
</dbReference>
<comment type="caution">
    <text evidence="8">The sequence shown here is derived from an EMBL/GenBank/DDBJ whole genome shotgun (WGS) entry which is preliminary data.</text>
</comment>
<keyword evidence="9" id="KW-1185">Reference proteome</keyword>
<dbReference type="PANTHER" id="PTHR35008">
    <property type="entry name" value="BLL4482 PROTEIN-RELATED"/>
    <property type="match status" value="1"/>
</dbReference>
<evidence type="ECO:0000256" key="1">
    <source>
        <dbReference type="ARBA" id="ARBA00022617"/>
    </source>
</evidence>
<dbReference type="RefSeq" id="WP_336806587.1">
    <property type="nucleotide sequence ID" value="NZ_JBBBNY010000002.1"/>
</dbReference>
<organism evidence="8 9">
    <name type="scientific">Fulvimonas yonginensis</name>
    <dbReference type="NCBI Taxonomy" id="1495200"/>
    <lineage>
        <taxon>Bacteria</taxon>
        <taxon>Pseudomonadati</taxon>
        <taxon>Pseudomonadota</taxon>
        <taxon>Gammaproteobacteria</taxon>
        <taxon>Lysobacterales</taxon>
        <taxon>Rhodanobacteraceae</taxon>
        <taxon>Fulvimonas</taxon>
    </lineage>
</organism>
<dbReference type="InterPro" id="IPR051459">
    <property type="entry name" value="Cytochrome_c-type_DH"/>
</dbReference>
<dbReference type="PROSITE" id="PS51007">
    <property type="entry name" value="CYTC"/>
    <property type="match status" value="2"/>
</dbReference>
<evidence type="ECO:0000259" key="7">
    <source>
        <dbReference type="PROSITE" id="PS51007"/>
    </source>
</evidence>
<evidence type="ECO:0000313" key="8">
    <source>
        <dbReference type="EMBL" id="MEI7035965.1"/>
    </source>
</evidence>
<evidence type="ECO:0000256" key="5">
    <source>
        <dbReference type="SAM" id="MobiDB-lite"/>
    </source>
</evidence>
<dbReference type="Proteomes" id="UP001381174">
    <property type="component" value="Unassembled WGS sequence"/>
</dbReference>
<dbReference type="Pfam" id="PF13442">
    <property type="entry name" value="Cytochrome_CBB3"/>
    <property type="match status" value="1"/>
</dbReference>
<dbReference type="Pfam" id="PF21342">
    <property type="entry name" value="SoxA-TsdA_cyt-c"/>
    <property type="match status" value="1"/>
</dbReference>
<gene>
    <name evidence="8" type="ORF">WAT24_04235</name>
</gene>
<feature type="domain" description="Cytochrome c" evidence="7">
    <location>
        <begin position="182"/>
        <end position="267"/>
    </location>
</feature>
<feature type="chain" id="PRO_5046552491" evidence="6">
    <location>
        <begin position="17"/>
        <end position="314"/>
    </location>
</feature>
<accession>A0ABU8J8Y5</accession>
<dbReference type="Gene3D" id="1.10.760.10">
    <property type="entry name" value="Cytochrome c-like domain"/>
    <property type="match status" value="2"/>
</dbReference>
<dbReference type="EMBL" id="JBBBNY010000002">
    <property type="protein sequence ID" value="MEI7035965.1"/>
    <property type="molecule type" value="Genomic_DNA"/>
</dbReference>
<feature type="domain" description="Cytochrome c" evidence="7">
    <location>
        <begin position="61"/>
        <end position="189"/>
    </location>
</feature>
<keyword evidence="3 4" id="KW-0408">Iron</keyword>
<name>A0ABU8J8Y5_9GAMM</name>
<dbReference type="SUPFAM" id="SSF46626">
    <property type="entry name" value="Cytochrome c"/>
    <property type="match status" value="2"/>
</dbReference>
<keyword evidence="1 4" id="KW-0349">Heme</keyword>
<protein>
    <submittedName>
        <fullName evidence="8">C-type cytochrome</fullName>
    </submittedName>
</protein>
<dbReference type="InterPro" id="IPR009056">
    <property type="entry name" value="Cyt_c-like_dom"/>
</dbReference>
<evidence type="ECO:0000256" key="3">
    <source>
        <dbReference type="ARBA" id="ARBA00023004"/>
    </source>
</evidence>
<reference evidence="8 9" key="1">
    <citation type="journal article" date="2014" name="Int. J. Syst. Evol. Microbiol.">
        <title>Fulvimonas yonginensis sp. nov., isolated from greenhouse soil, and emended description of the genus Fulvimonas.</title>
        <authorList>
            <person name="Ahn J.H."/>
            <person name="Kim S.J."/>
            <person name="Weon H.Y."/>
            <person name="Hong S.B."/>
            <person name="Seok S.J."/>
            <person name="Kwon S.W."/>
        </authorList>
    </citation>
    <scope>NUCLEOTIDE SEQUENCE [LARGE SCALE GENOMIC DNA]</scope>
    <source>
        <strain evidence="8 9">KACC 16952</strain>
    </source>
</reference>
<keyword evidence="6" id="KW-0732">Signal</keyword>
<dbReference type="PANTHER" id="PTHR35008:SF9">
    <property type="entry name" value="CYTOCHROME C DOMAIN-CONTAINING PROTEIN"/>
    <property type="match status" value="1"/>
</dbReference>
<evidence type="ECO:0000256" key="6">
    <source>
        <dbReference type="SAM" id="SignalP"/>
    </source>
</evidence>
<keyword evidence="2 4" id="KW-0479">Metal-binding</keyword>
<evidence type="ECO:0000313" key="9">
    <source>
        <dbReference type="Proteomes" id="UP001381174"/>
    </source>
</evidence>
<feature type="signal peptide" evidence="6">
    <location>
        <begin position="1"/>
        <end position="16"/>
    </location>
</feature>
<proteinExistence type="predicted"/>
<sequence length="314" mass="33428">MSLRLPALLAGALALAACTGRTPLDAAAAQAPAPAKATSAKATPAFAPPPESAIPDGPYGDMVRQGREIFLHTRRNAPAYVGNGLDCADCHLDAGRLADSAPLWGAYGMYPQYRKKNGHVNSYGERLQGCFMYSMNGKAPPLDDKVIVALETYSYWMAQGAPLGAKLAGAGYPRVPDPARAPDYARGQAVFERDCALCHGADGLGQKAGGRYVFPPLWGPDSFNWGAGMHELDKAAAFIKANMPLGRGGLLSDQEAWDVAMFMDAHERPQDPRYNGDLAATRKAYHDTPMSLYGRRVNGRLLGAQPAVEPGGEP</sequence>